<evidence type="ECO:0000256" key="5">
    <source>
        <dbReference type="SAM" id="MobiDB-lite"/>
    </source>
</evidence>
<dbReference type="Pfam" id="PF03466">
    <property type="entry name" value="LysR_substrate"/>
    <property type="match status" value="1"/>
</dbReference>
<evidence type="ECO:0000256" key="2">
    <source>
        <dbReference type="ARBA" id="ARBA00023015"/>
    </source>
</evidence>
<keyword evidence="3" id="KW-0238">DNA-binding</keyword>
<dbReference type="SUPFAM" id="SSF53850">
    <property type="entry name" value="Periplasmic binding protein-like II"/>
    <property type="match status" value="1"/>
</dbReference>
<feature type="compositionally biased region" description="Gly residues" evidence="5">
    <location>
        <begin position="13"/>
        <end position="43"/>
    </location>
</feature>
<dbReference type="PANTHER" id="PTHR30346:SF0">
    <property type="entry name" value="HCA OPERON TRANSCRIPTIONAL ACTIVATOR HCAR"/>
    <property type="match status" value="1"/>
</dbReference>
<keyword evidence="8" id="KW-1185">Reference proteome</keyword>
<keyword evidence="4" id="KW-0804">Transcription</keyword>
<evidence type="ECO:0000313" key="7">
    <source>
        <dbReference type="EMBL" id="WPR89514.1"/>
    </source>
</evidence>
<evidence type="ECO:0000259" key="6">
    <source>
        <dbReference type="Pfam" id="PF03466"/>
    </source>
</evidence>
<dbReference type="InterPro" id="IPR005119">
    <property type="entry name" value="LysR_subst-bd"/>
</dbReference>
<accession>A0ABZ0SKS6</accession>
<evidence type="ECO:0000256" key="3">
    <source>
        <dbReference type="ARBA" id="ARBA00023125"/>
    </source>
</evidence>
<dbReference type="RefSeq" id="WP_320942228.1">
    <property type="nucleotide sequence ID" value="NZ_BAABEU010000003.1"/>
</dbReference>
<evidence type="ECO:0000256" key="4">
    <source>
        <dbReference type="ARBA" id="ARBA00023163"/>
    </source>
</evidence>
<reference evidence="7 8" key="1">
    <citation type="submission" date="2023-11" db="EMBL/GenBank/DDBJ databases">
        <title>Genome sequence of Microbacterium rhizosphaerae KACC 19337.</title>
        <authorList>
            <person name="Choi H."/>
            <person name="Kim S."/>
            <person name="Kim Y."/>
            <person name="Kwon S.-W."/>
            <person name="Heo J."/>
        </authorList>
    </citation>
    <scope>NUCLEOTIDE SEQUENCE [LARGE SCALE GENOMIC DNA]</scope>
    <source>
        <strain evidence="7 8">KACC 19337</strain>
    </source>
</reference>
<dbReference type="PANTHER" id="PTHR30346">
    <property type="entry name" value="TRANSCRIPTIONAL DUAL REGULATOR HCAR-RELATED"/>
    <property type="match status" value="1"/>
</dbReference>
<organism evidence="7 8">
    <name type="scientific">Microbacterium rhizosphaerae</name>
    <dbReference type="NCBI Taxonomy" id="1678237"/>
    <lineage>
        <taxon>Bacteria</taxon>
        <taxon>Bacillati</taxon>
        <taxon>Actinomycetota</taxon>
        <taxon>Actinomycetes</taxon>
        <taxon>Micrococcales</taxon>
        <taxon>Microbacteriaceae</taxon>
        <taxon>Microbacterium</taxon>
    </lineage>
</organism>
<gene>
    <name evidence="7" type="ORF">SM116_17425</name>
</gene>
<evidence type="ECO:0000256" key="1">
    <source>
        <dbReference type="ARBA" id="ARBA00009437"/>
    </source>
</evidence>
<sequence length="260" mass="27063">MANGRQSGPRPGKPGGGKPGGGKPGGGKPGGGTPGPGKPGGGKPTKSKPRQPAAPQPVMPEPEPAESFTLGAVPGATPGKWIDIWNERMPRTRLDLVPVSVAEQRDALLRGEVDAALVRHPIDQDRLHVIGLYDEVAVVVVAADSHLTAADELDAADLEGEVLIVPQDDVLHLEVDGTVAPRFDPPETTADAIAAVAAGVGIVIVPMSLARLHHRKDAAYRPLRDAPSSRVSLAWVADRTTPEVEAFVGIVRGRTANSSR</sequence>
<dbReference type="Proteomes" id="UP001323798">
    <property type="component" value="Chromosome"/>
</dbReference>
<proteinExistence type="inferred from homology"/>
<name>A0ABZ0SKS6_9MICO</name>
<keyword evidence="2" id="KW-0805">Transcription regulation</keyword>
<protein>
    <submittedName>
        <fullName evidence="7">LysR substrate-binding domain-containing protein</fullName>
    </submittedName>
</protein>
<dbReference type="Gene3D" id="3.40.190.10">
    <property type="entry name" value="Periplasmic binding protein-like II"/>
    <property type="match status" value="2"/>
</dbReference>
<evidence type="ECO:0000313" key="8">
    <source>
        <dbReference type="Proteomes" id="UP001323798"/>
    </source>
</evidence>
<comment type="similarity">
    <text evidence="1">Belongs to the LysR transcriptional regulatory family.</text>
</comment>
<dbReference type="EMBL" id="CP139368">
    <property type="protein sequence ID" value="WPR89514.1"/>
    <property type="molecule type" value="Genomic_DNA"/>
</dbReference>
<feature type="region of interest" description="Disordered" evidence="5">
    <location>
        <begin position="1"/>
        <end position="74"/>
    </location>
</feature>
<feature type="compositionally biased region" description="Pro residues" evidence="5">
    <location>
        <begin position="52"/>
        <end position="62"/>
    </location>
</feature>
<feature type="domain" description="LysR substrate-binding" evidence="6">
    <location>
        <begin position="65"/>
        <end position="254"/>
    </location>
</feature>